<dbReference type="Pfam" id="PF11236">
    <property type="entry name" value="DUF3037"/>
    <property type="match status" value="1"/>
</dbReference>
<dbReference type="AlphaFoldDB" id="A0A1Q9AY08"/>
<evidence type="ECO:0000313" key="2">
    <source>
        <dbReference type="Proteomes" id="UP000186364"/>
    </source>
</evidence>
<sequence>MKKHAVSYAIIRFQPHVETGEFANIGIVLVAPRASYLDFRLETKRLGRLTSFFDSVEGTTIRGVLKSYHTELKRIRDLAGYTGSGQRRFEFELSDNAEHLFQALTKDREGIIRFSEVRFAMTACPKSKLDELFEYYVRRNFASSIYREGLLEKQVRGFLKLRDIGRNFKPMAFSDGLYSAKFPFVEIVEQEPLMVLKPIYLGQDEPTRILDHGNKWLFTINRLKEKLPPNVVFAVEGPKDSPIRKRAFQEAVDLFRANDIKVVDAGDENALVSAIEQPA</sequence>
<gene>
    <name evidence="1" type="ORF">BJF93_15290</name>
</gene>
<dbReference type="InterPro" id="IPR021398">
    <property type="entry name" value="DUF3037"/>
</dbReference>
<evidence type="ECO:0000313" key="1">
    <source>
        <dbReference type="EMBL" id="OLP60320.1"/>
    </source>
</evidence>
<evidence type="ECO:0008006" key="3">
    <source>
        <dbReference type="Google" id="ProtNLM"/>
    </source>
</evidence>
<protein>
    <recommendedName>
        <fullName evidence="3">DUF3037 domain-containing protein</fullName>
    </recommendedName>
</protein>
<reference evidence="1 2" key="1">
    <citation type="submission" date="2016-09" db="EMBL/GenBank/DDBJ databases">
        <title>Rhizobium sp. nov., a novel species isolated from the rice rhizosphere.</title>
        <authorList>
            <person name="Zhao J."/>
            <person name="Zhang X."/>
        </authorList>
    </citation>
    <scope>NUCLEOTIDE SEQUENCE [LARGE SCALE GENOMIC DNA]</scope>
    <source>
        <strain evidence="1 2">1.7048</strain>
    </source>
</reference>
<comment type="caution">
    <text evidence="1">The sequence shown here is derived from an EMBL/GenBank/DDBJ whole genome shotgun (WGS) entry which is preliminary data.</text>
</comment>
<organism evidence="1 2">
    <name type="scientific">Xaviernesmea oryzae</name>
    <dbReference type="NCBI Taxonomy" id="464029"/>
    <lineage>
        <taxon>Bacteria</taxon>
        <taxon>Pseudomonadati</taxon>
        <taxon>Pseudomonadota</taxon>
        <taxon>Alphaproteobacteria</taxon>
        <taxon>Hyphomicrobiales</taxon>
        <taxon>Rhizobiaceae</taxon>
        <taxon>Rhizobium/Agrobacterium group</taxon>
        <taxon>Xaviernesmea</taxon>
    </lineage>
</organism>
<proteinExistence type="predicted"/>
<dbReference type="EMBL" id="MKIP01000037">
    <property type="protein sequence ID" value="OLP60320.1"/>
    <property type="molecule type" value="Genomic_DNA"/>
</dbReference>
<accession>A0A1Q9AY08</accession>
<dbReference type="RefSeq" id="WP_075627336.1">
    <property type="nucleotide sequence ID" value="NZ_FOAM01000001.1"/>
</dbReference>
<name>A0A1Q9AY08_9HYPH</name>
<dbReference type="Proteomes" id="UP000186364">
    <property type="component" value="Unassembled WGS sequence"/>
</dbReference>
<keyword evidence="2" id="KW-1185">Reference proteome</keyword>
<dbReference type="OrthoDB" id="8851633at2"/>